<accession>A0A3E0DT02</accession>
<feature type="signal peptide" evidence="1">
    <location>
        <begin position="1"/>
        <end position="23"/>
    </location>
</feature>
<dbReference type="RefSeq" id="WP_115895942.1">
    <property type="nucleotide sequence ID" value="NZ_QUNG01000001.1"/>
</dbReference>
<evidence type="ECO:0000313" key="2">
    <source>
        <dbReference type="EMBL" id="REG86689.1"/>
    </source>
</evidence>
<sequence length="138" mass="15211">MSKLKIKLALLSSIVLLSGCSTMFNNGSQTMMVRGSDSQEGVKVEVQSSDGLYPTRLPATVVASPSNEGVKVTVTDKCYDRTVTTIKKHVTPSYWANILNIYGFGIDWATGNMWKYDSNTTVVLHKKEECLVNNETKV</sequence>
<keyword evidence="1" id="KW-0732">Signal</keyword>
<comment type="caution">
    <text evidence="2">The sequence shown here is derived from an EMBL/GenBank/DDBJ whole genome shotgun (WGS) entry which is preliminary data.</text>
</comment>
<dbReference type="OrthoDB" id="1524740at2"/>
<organism evidence="2 3">
    <name type="scientific">Marinomonas pollencensis</name>
    <dbReference type="NCBI Taxonomy" id="491954"/>
    <lineage>
        <taxon>Bacteria</taxon>
        <taxon>Pseudomonadati</taxon>
        <taxon>Pseudomonadota</taxon>
        <taxon>Gammaproteobacteria</taxon>
        <taxon>Oceanospirillales</taxon>
        <taxon>Oceanospirillaceae</taxon>
        <taxon>Marinomonas</taxon>
    </lineage>
</organism>
<name>A0A3E0DT02_9GAMM</name>
<dbReference type="AlphaFoldDB" id="A0A3E0DT02"/>
<gene>
    <name evidence="2" type="ORF">DFP81_101254</name>
</gene>
<dbReference type="PROSITE" id="PS51257">
    <property type="entry name" value="PROKAR_LIPOPROTEIN"/>
    <property type="match status" value="1"/>
</dbReference>
<evidence type="ECO:0000256" key="1">
    <source>
        <dbReference type="SAM" id="SignalP"/>
    </source>
</evidence>
<dbReference type="Proteomes" id="UP000256542">
    <property type="component" value="Unassembled WGS sequence"/>
</dbReference>
<evidence type="ECO:0008006" key="4">
    <source>
        <dbReference type="Google" id="ProtNLM"/>
    </source>
</evidence>
<dbReference type="EMBL" id="QUNG01000001">
    <property type="protein sequence ID" value="REG86689.1"/>
    <property type="molecule type" value="Genomic_DNA"/>
</dbReference>
<reference evidence="2 3" key="1">
    <citation type="submission" date="2018-08" db="EMBL/GenBank/DDBJ databases">
        <title>Genomic Encyclopedia of Type Strains, Phase III (KMG-III): the genomes of soil and plant-associated and newly described type strains.</title>
        <authorList>
            <person name="Whitman W."/>
        </authorList>
    </citation>
    <scope>NUCLEOTIDE SEQUENCE [LARGE SCALE GENOMIC DNA]</scope>
    <source>
        <strain evidence="2 3">CECT 7375</strain>
    </source>
</reference>
<protein>
    <recommendedName>
        <fullName evidence="4">PEGA domain-containing protein</fullName>
    </recommendedName>
</protein>
<evidence type="ECO:0000313" key="3">
    <source>
        <dbReference type="Proteomes" id="UP000256542"/>
    </source>
</evidence>
<keyword evidence="3" id="KW-1185">Reference proteome</keyword>
<feature type="chain" id="PRO_5017763676" description="PEGA domain-containing protein" evidence="1">
    <location>
        <begin position="24"/>
        <end position="138"/>
    </location>
</feature>
<proteinExistence type="predicted"/>